<dbReference type="InterPro" id="IPR016130">
    <property type="entry name" value="Tyr_Pase_AS"/>
</dbReference>
<keyword evidence="3" id="KW-0732">Signal</keyword>
<reference evidence="6" key="1">
    <citation type="submission" date="2021-12" db="EMBL/GenBank/DDBJ databases">
        <title>taxonomy of Moraxella sp. ZY201224.</title>
        <authorList>
            <person name="Li F."/>
        </authorList>
    </citation>
    <scope>NUCLEOTIDE SEQUENCE</scope>
    <source>
        <strain evidence="6">ZY201224</strain>
    </source>
</reference>
<dbReference type="EMBL" id="CP089977">
    <property type="protein sequence ID" value="UXZ05766.1"/>
    <property type="molecule type" value="Genomic_DNA"/>
</dbReference>
<dbReference type="SUPFAM" id="SSF52799">
    <property type="entry name" value="(Phosphotyrosine protein) phosphatases II"/>
    <property type="match status" value="1"/>
</dbReference>
<comment type="similarity">
    <text evidence="1">Belongs to the protein-tyrosine phosphatase family.</text>
</comment>
<feature type="chain" id="PRO_5045740099" evidence="3">
    <location>
        <begin position="37"/>
        <end position="206"/>
    </location>
</feature>
<dbReference type="PANTHER" id="PTHR31126:SF72">
    <property type="entry name" value="DUAL SPECIFICITY PROTEIN PHOSPHATASE TPBA"/>
    <property type="match status" value="1"/>
</dbReference>
<dbReference type="PROSITE" id="PS50056">
    <property type="entry name" value="TYR_PHOSPHATASE_2"/>
    <property type="match status" value="1"/>
</dbReference>
<dbReference type="PANTHER" id="PTHR31126">
    <property type="entry name" value="TYROSINE-PROTEIN PHOSPHATASE"/>
    <property type="match status" value="1"/>
</dbReference>
<evidence type="ECO:0000313" key="6">
    <source>
        <dbReference type="EMBL" id="UXZ05766.1"/>
    </source>
</evidence>
<dbReference type="InterPro" id="IPR000387">
    <property type="entry name" value="Tyr_Pase_dom"/>
</dbReference>
<evidence type="ECO:0000259" key="5">
    <source>
        <dbReference type="PROSITE" id="PS50056"/>
    </source>
</evidence>
<dbReference type="PROSITE" id="PS51257">
    <property type="entry name" value="PROKAR_LIPOPROTEIN"/>
    <property type="match status" value="1"/>
</dbReference>
<dbReference type="RefSeq" id="WP_263077285.1">
    <property type="nucleotide sequence ID" value="NZ_CP089977.1"/>
</dbReference>
<evidence type="ECO:0000256" key="2">
    <source>
        <dbReference type="ARBA" id="ARBA00022801"/>
    </source>
</evidence>
<sequence>MKHGNNDQKFATRSMGMVLLMMAVGLSACSTHQVNAHPKHWAVLMDKSANFYQVDDKLYRSEQPIIDDKPLILDNNIKTVINLRYFDRDDDQQVFRDGSVVLLNEPLLAWRISPKDLARVLYAIRYAQQDGAVLVHCYHGADRTGIVVAMYRIIYQHWSIDEAKKEMQNGHFGYHAIWKNIDRLLTDVKVWQVRAELAKLEQADNR</sequence>
<dbReference type="InterPro" id="IPR020422">
    <property type="entry name" value="TYR_PHOSPHATASE_DUAL_dom"/>
</dbReference>
<feature type="domain" description="Tyrosine-protein phosphatase" evidence="4">
    <location>
        <begin position="50"/>
        <end position="197"/>
    </location>
</feature>
<organism evidence="6 7">
    <name type="scientific">Moraxella nasicaprae</name>
    <dbReference type="NCBI Taxonomy" id="2904122"/>
    <lineage>
        <taxon>Bacteria</taxon>
        <taxon>Pseudomonadati</taxon>
        <taxon>Pseudomonadota</taxon>
        <taxon>Gammaproteobacteria</taxon>
        <taxon>Moraxellales</taxon>
        <taxon>Moraxellaceae</taxon>
        <taxon>Moraxella</taxon>
    </lineage>
</organism>
<feature type="domain" description="Tyrosine specific protein phosphatases" evidence="5">
    <location>
        <begin position="115"/>
        <end position="169"/>
    </location>
</feature>
<protein>
    <submittedName>
        <fullName evidence="6">Tyrosine-protein phosphatase</fullName>
    </submittedName>
</protein>
<evidence type="ECO:0000256" key="1">
    <source>
        <dbReference type="ARBA" id="ARBA00009580"/>
    </source>
</evidence>
<evidence type="ECO:0000256" key="3">
    <source>
        <dbReference type="SAM" id="SignalP"/>
    </source>
</evidence>
<gene>
    <name evidence="6" type="ORF">LU297_04885</name>
</gene>
<keyword evidence="2" id="KW-0378">Hydrolase</keyword>
<proteinExistence type="inferred from homology"/>
<dbReference type="Proteomes" id="UP001063782">
    <property type="component" value="Chromosome"/>
</dbReference>
<keyword evidence="7" id="KW-1185">Reference proteome</keyword>
<evidence type="ECO:0000313" key="7">
    <source>
        <dbReference type="Proteomes" id="UP001063782"/>
    </source>
</evidence>
<accession>A0ABY6F6N1</accession>
<feature type="signal peptide" evidence="3">
    <location>
        <begin position="1"/>
        <end position="36"/>
    </location>
</feature>
<name>A0ABY6F6N1_9GAMM</name>
<dbReference type="InterPro" id="IPR029021">
    <property type="entry name" value="Prot-tyrosine_phosphatase-like"/>
</dbReference>
<dbReference type="Gene3D" id="3.90.190.10">
    <property type="entry name" value="Protein tyrosine phosphatase superfamily"/>
    <property type="match status" value="1"/>
</dbReference>
<dbReference type="Pfam" id="PF22785">
    <property type="entry name" value="Tc-R-P"/>
    <property type="match status" value="1"/>
</dbReference>
<dbReference type="PROSITE" id="PS00383">
    <property type="entry name" value="TYR_PHOSPHATASE_1"/>
    <property type="match status" value="1"/>
</dbReference>
<dbReference type="PROSITE" id="PS50054">
    <property type="entry name" value="TYR_PHOSPHATASE_DUAL"/>
    <property type="match status" value="1"/>
</dbReference>
<evidence type="ECO:0000259" key="4">
    <source>
        <dbReference type="PROSITE" id="PS50054"/>
    </source>
</evidence>